<dbReference type="Proteomes" id="UP000887566">
    <property type="component" value="Unplaced"/>
</dbReference>
<evidence type="ECO:0000313" key="2">
    <source>
        <dbReference type="Proteomes" id="UP000887566"/>
    </source>
</evidence>
<organism evidence="2 3">
    <name type="scientific">Plectus sambesii</name>
    <dbReference type="NCBI Taxonomy" id="2011161"/>
    <lineage>
        <taxon>Eukaryota</taxon>
        <taxon>Metazoa</taxon>
        <taxon>Ecdysozoa</taxon>
        <taxon>Nematoda</taxon>
        <taxon>Chromadorea</taxon>
        <taxon>Plectida</taxon>
        <taxon>Plectina</taxon>
        <taxon>Plectoidea</taxon>
        <taxon>Plectidae</taxon>
        <taxon>Plectus</taxon>
    </lineage>
</organism>
<dbReference type="AlphaFoldDB" id="A0A914VVT8"/>
<keyword evidence="2" id="KW-1185">Reference proteome</keyword>
<sequence length="277" mass="31741">MQLILVISLCAVTAYAQSYANLRFTHPVMGEMKVSTKNYPMLTPVEMPEIVYITPTSEELKAITGTAGRKRRQTIDPAFQSKVRSFLTSEFGNNVTAANLAPIDKSQLPFKSFAMASKFDMNHVPKTGYSQFMKWYQKKLKNEQKKRPWFPAQEIYDQLNICPWVYYSSTGNQDIKFNSDNGGVMAYFKISCILDFPSDTVVFGLGYSGTDFQLEPVAKPTQITQEWIDLMGVTKTTLNTYMYENRSLNAKQIKLLIDFFRGLVLREVRDQFSSYLF</sequence>
<evidence type="ECO:0000256" key="1">
    <source>
        <dbReference type="SAM" id="SignalP"/>
    </source>
</evidence>
<feature type="chain" id="PRO_5037363645" evidence="1">
    <location>
        <begin position="17"/>
        <end position="277"/>
    </location>
</feature>
<reference evidence="3" key="1">
    <citation type="submission" date="2022-11" db="UniProtKB">
        <authorList>
            <consortium name="WormBaseParasite"/>
        </authorList>
    </citation>
    <scope>IDENTIFICATION</scope>
</reference>
<feature type="signal peptide" evidence="1">
    <location>
        <begin position="1"/>
        <end position="16"/>
    </location>
</feature>
<evidence type="ECO:0000313" key="3">
    <source>
        <dbReference type="WBParaSite" id="PSAMB.scaffold2488size22931.g17960.t1"/>
    </source>
</evidence>
<accession>A0A914VVT8</accession>
<dbReference type="WBParaSite" id="PSAMB.scaffold2488size22931.g17960.t1">
    <property type="protein sequence ID" value="PSAMB.scaffold2488size22931.g17960.t1"/>
    <property type="gene ID" value="PSAMB.scaffold2488size22931.g17960"/>
</dbReference>
<name>A0A914VVT8_9BILA</name>
<protein>
    <submittedName>
        <fullName evidence="3">GLPGLI family protein</fullName>
    </submittedName>
</protein>
<proteinExistence type="predicted"/>
<keyword evidence="1" id="KW-0732">Signal</keyword>